<dbReference type="InterPro" id="IPR006542">
    <property type="entry name" value="DUF1093"/>
</dbReference>
<dbReference type="SUPFAM" id="SSF159121">
    <property type="entry name" value="BC4932-like"/>
    <property type="match status" value="1"/>
</dbReference>
<dbReference type="Proteomes" id="UP001418796">
    <property type="component" value="Unassembled WGS sequence"/>
</dbReference>
<sequence length="114" mass="12824">MMKKVGITFILVIVAAIAGYMVFTSFQEEDYYVKIVDEGVEPIDAPPEATNRNYETLGITENGDSDTIEFRGMKKLRMGAYLTVTMRNGEAKTYQEVNASDVPEEIKNELDEQS</sequence>
<dbReference type="RefSeq" id="WP_343131817.1">
    <property type="nucleotide sequence ID" value="NZ_JBCITK010000001.1"/>
</dbReference>
<evidence type="ECO:0000313" key="1">
    <source>
        <dbReference type="EMBL" id="MEN0645225.1"/>
    </source>
</evidence>
<evidence type="ECO:0000313" key="2">
    <source>
        <dbReference type="Proteomes" id="UP001418796"/>
    </source>
</evidence>
<dbReference type="PANTHER" id="PTHR36433">
    <property type="entry name" value="HYPOTHETICAL CYTOSOLIC PROTEIN"/>
    <property type="match status" value="1"/>
</dbReference>
<accession>A0ABU9VND8</accession>
<dbReference type="Pfam" id="PF06486">
    <property type="entry name" value="DUF1093"/>
    <property type="match status" value="1"/>
</dbReference>
<dbReference type="Gene3D" id="2.40.50.480">
    <property type="match status" value="1"/>
</dbReference>
<dbReference type="PANTHER" id="PTHR36433:SF2">
    <property type="entry name" value="YXEA FAMILY PROTEIN"/>
    <property type="match status" value="1"/>
</dbReference>
<organism evidence="1 2">
    <name type="scientific">Alkalicoccobacillus gibsonii</name>
    <dbReference type="NCBI Taxonomy" id="79881"/>
    <lineage>
        <taxon>Bacteria</taxon>
        <taxon>Bacillati</taxon>
        <taxon>Bacillota</taxon>
        <taxon>Bacilli</taxon>
        <taxon>Bacillales</taxon>
        <taxon>Bacillaceae</taxon>
        <taxon>Alkalicoccobacillus</taxon>
    </lineage>
</organism>
<proteinExistence type="predicted"/>
<gene>
    <name evidence="1" type="ORF">MKY91_18850</name>
</gene>
<name>A0ABU9VND8_9BACI</name>
<comment type="caution">
    <text evidence="1">The sequence shown here is derived from an EMBL/GenBank/DDBJ whole genome shotgun (WGS) entry which is preliminary data.</text>
</comment>
<protein>
    <submittedName>
        <fullName evidence="1">YxeA family protein</fullName>
    </submittedName>
</protein>
<reference evidence="1 2" key="1">
    <citation type="submission" date="2024-03" db="EMBL/GenBank/DDBJ databases">
        <title>Bacilli Hybrid Assemblies.</title>
        <authorList>
            <person name="Kovac J."/>
        </authorList>
    </citation>
    <scope>NUCLEOTIDE SEQUENCE [LARGE SCALE GENOMIC DNA]</scope>
    <source>
        <strain evidence="1 2">FSL R7-0666</strain>
    </source>
</reference>
<dbReference type="EMBL" id="JBCITK010000001">
    <property type="protein sequence ID" value="MEN0645225.1"/>
    <property type="molecule type" value="Genomic_DNA"/>
</dbReference>
<dbReference type="NCBIfam" id="TIGR01655">
    <property type="entry name" value="yxeA_fam"/>
    <property type="match status" value="1"/>
</dbReference>
<dbReference type="InterPro" id="IPR036166">
    <property type="entry name" value="YxeA-like_sf"/>
</dbReference>
<keyword evidence="2" id="KW-1185">Reference proteome</keyword>